<keyword evidence="1" id="KW-0732">Signal</keyword>
<dbReference type="EMBL" id="ASPP01003505">
    <property type="protein sequence ID" value="ETO33300.1"/>
    <property type="molecule type" value="Genomic_DNA"/>
</dbReference>
<comment type="caution">
    <text evidence="2">The sequence shown here is derived from an EMBL/GenBank/DDBJ whole genome shotgun (WGS) entry which is preliminary data.</text>
</comment>
<gene>
    <name evidence="2" type="ORF">RFI_03807</name>
</gene>
<sequence>MVIPLLLNVFSVVSSANNEFNWEQTNTFGPLRQYKYIYNIKEQELITWRRVQYSQVNGMLIVLLVQISNKEPIPSKSESIRIPRNKLSINPKESNKNPNNKTPSINMFKYMSTISAAFYKLAFKSTLSRSNVKKKMFIKKKKCTFTYIGDNNESIDRHISNLTQNDFKK</sequence>
<organism evidence="2 3">
    <name type="scientific">Reticulomyxa filosa</name>
    <dbReference type="NCBI Taxonomy" id="46433"/>
    <lineage>
        <taxon>Eukaryota</taxon>
        <taxon>Sar</taxon>
        <taxon>Rhizaria</taxon>
        <taxon>Retaria</taxon>
        <taxon>Foraminifera</taxon>
        <taxon>Monothalamids</taxon>
        <taxon>Reticulomyxidae</taxon>
        <taxon>Reticulomyxa</taxon>
    </lineage>
</organism>
<keyword evidence="3" id="KW-1185">Reference proteome</keyword>
<feature type="chain" id="PRO_5012249327" evidence="1">
    <location>
        <begin position="16"/>
        <end position="169"/>
    </location>
</feature>
<evidence type="ECO:0000256" key="1">
    <source>
        <dbReference type="SAM" id="SignalP"/>
    </source>
</evidence>
<reference evidence="2 3" key="1">
    <citation type="journal article" date="2013" name="Curr. Biol.">
        <title>The Genome of the Foraminiferan Reticulomyxa filosa.</title>
        <authorList>
            <person name="Glockner G."/>
            <person name="Hulsmann N."/>
            <person name="Schleicher M."/>
            <person name="Noegel A.A."/>
            <person name="Eichinger L."/>
            <person name="Gallinger C."/>
            <person name="Pawlowski J."/>
            <person name="Sierra R."/>
            <person name="Euteneuer U."/>
            <person name="Pillet L."/>
            <person name="Moustafa A."/>
            <person name="Platzer M."/>
            <person name="Groth M."/>
            <person name="Szafranski K."/>
            <person name="Schliwa M."/>
        </authorList>
    </citation>
    <scope>NUCLEOTIDE SEQUENCE [LARGE SCALE GENOMIC DNA]</scope>
</reference>
<evidence type="ECO:0000313" key="2">
    <source>
        <dbReference type="EMBL" id="ETO33300.1"/>
    </source>
</evidence>
<proteinExistence type="predicted"/>
<protein>
    <submittedName>
        <fullName evidence="2">Uncharacterized protein</fullName>
    </submittedName>
</protein>
<evidence type="ECO:0000313" key="3">
    <source>
        <dbReference type="Proteomes" id="UP000023152"/>
    </source>
</evidence>
<dbReference type="AlphaFoldDB" id="X6P421"/>
<feature type="signal peptide" evidence="1">
    <location>
        <begin position="1"/>
        <end position="15"/>
    </location>
</feature>
<accession>X6P421</accession>
<dbReference type="Proteomes" id="UP000023152">
    <property type="component" value="Unassembled WGS sequence"/>
</dbReference>
<name>X6P421_RETFI</name>